<accession>A0ABU6FBD6</accession>
<dbReference type="EMBL" id="JAOZYC010000139">
    <property type="protein sequence ID" value="MEB8340937.1"/>
    <property type="molecule type" value="Genomic_DNA"/>
</dbReference>
<feature type="domain" description="DUF397" evidence="1">
    <location>
        <begin position="6"/>
        <end position="59"/>
    </location>
</feature>
<name>A0ABU6FBD6_9ACTN</name>
<gene>
    <name evidence="2" type="ORF">OKJ99_25885</name>
</gene>
<proteinExistence type="predicted"/>
<dbReference type="RefSeq" id="WP_326019927.1">
    <property type="nucleotide sequence ID" value="NZ_JAOZYC010000139.1"/>
</dbReference>
<keyword evidence="3" id="KW-1185">Reference proteome</keyword>
<sequence>MTTADLTWFKSSYSGDSGGDCLEVAHASEVHIRDSKNAKSNSSPTLAISADSWTAFVNFAAKSALQ</sequence>
<organism evidence="2 3">
    <name type="scientific">Streptomyces endophyticus</name>
    <dbReference type="NCBI Taxonomy" id="714166"/>
    <lineage>
        <taxon>Bacteria</taxon>
        <taxon>Bacillati</taxon>
        <taxon>Actinomycetota</taxon>
        <taxon>Actinomycetes</taxon>
        <taxon>Kitasatosporales</taxon>
        <taxon>Streptomycetaceae</taxon>
        <taxon>Streptomyces</taxon>
    </lineage>
</organism>
<reference evidence="2 3" key="1">
    <citation type="submission" date="2022-10" db="EMBL/GenBank/DDBJ databases">
        <authorList>
            <person name="Xie J."/>
            <person name="Shen N."/>
        </authorList>
    </citation>
    <scope>NUCLEOTIDE SEQUENCE [LARGE SCALE GENOMIC DNA]</scope>
    <source>
        <strain evidence="2 3">YIM65594</strain>
    </source>
</reference>
<dbReference type="InterPro" id="IPR007278">
    <property type="entry name" value="DUF397"/>
</dbReference>
<evidence type="ECO:0000313" key="2">
    <source>
        <dbReference type="EMBL" id="MEB8340937.1"/>
    </source>
</evidence>
<protein>
    <submittedName>
        <fullName evidence="2">DUF397 domain-containing protein</fullName>
    </submittedName>
</protein>
<evidence type="ECO:0000259" key="1">
    <source>
        <dbReference type="Pfam" id="PF04149"/>
    </source>
</evidence>
<comment type="caution">
    <text evidence="2">The sequence shown here is derived from an EMBL/GenBank/DDBJ whole genome shotgun (WGS) entry which is preliminary data.</text>
</comment>
<evidence type="ECO:0000313" key="3">
    <source>
        <dbReference type="Proteomes" id="UP001354931"/>
    </source>
</evidence>
<dbReference type="Pfam" id="PF04149">
    <property type="entry name" value="DUF397"/>
    <property type="match status" value="1"/>
</dbReference>
<dbReference type="Proteomes" id="UP001354931">
    <property type="component" value="Unassembled WGS sequence"/>
</dbReference>